<dbReference type="Gene3D" id="2.120.10.80">
    <property type="entry name" value="Kelch-type beta propeller"/>
    <property type="match status" value="1"/>
</dbReference>
<evidence type="ECO:0000259" key="1">
    <source>
        <dbReference type="PROSITE" id="PS50181"/>
    </source>
</evidence>
<keyword evidence="4" id="KW-1185">Reference proteome</keyword>
<dbReference type="Pfam" id="PF03478">
    <property type="entry name" value="Beta-prop_KIB1-4"/>
    <property type="match status" value="1"/>
</dbReference>
<dbReference type="PANTHER" id="PTHR31672">
    <property type="entry name" value="BNACNNG10540D PROTEIN"/>
    <property type="match status" value="1"/>
</dbReference>
<reference evidence="2 4" key="2">
    <citation type="journal article" date="2018" name="Plant J.">
        <title>The Physcomitrella patens chromosome-scale assembly reveals moss genome structure and evolution.</title>
        <authorList>
            <person name="Lang D."/>
            <person name="Ullrich K.K."/>
            <person name="Murat F."/>
            <person name="Fuchs J."/>
            <person name="Jenkins J."/>
            <person name="Haas F.B."/>
            <person name="Piednoel M."/>
            <person name="Gundlach H."/>
            <person name="Van Bel M."/>
            <person name="Meyberg R."/>
            <person name="Vives C."/>
            <person name="Morata J."/>
            <person name="Symeonidi A."/>
            <person name="Hiss M."/>
            <person name="Muchero W."/>
            <person name="Kamisugi Y."/>
            <person name="Saleh O."/>
            <person name="Blanc G."/>
            <person name="Decker E.L."/>
            <person name="van Gessel N."/>
            <person name="Grimwood J."/>
            <person name="Hayes R.D."/>
            <person name="Graham S.W."/>
            <person name="Gunter L.E."/>
            <person name="McDaniel S.F."/>
            <person name="Hoernstein S.N.W."/>
            <person name="Larsson A."/>
            <person name="Li F.W."/>
            <person name="Perroud P.F."/>
            <person name="Phillips J."/>
            <person name="Ranjan P."/>
            <person name="Rokshar D.S."/>
            <person name="Rothfels C.J."/>
            <person name="Schneider L."/>
            <person name="Shu S."/>
            <person name="Stevenson D.W."/>
            <person name="Thummler F."/>
            <person name="Tillich M."/>
            <person name="Villarreal Aguilar J.C."/>
            <person name="Widiez T."/>
            <person name="Wong G.K."/>
            <person name="Wymore A."/>
            <person name="Zhang Y."/>
            <person name="Zimmer A.D."/>
            <person name="Quatrano R.S."/>
            <person name="Mayer K.F.X."/>
            <person name="Goodstein D."/>
            <person name="Casacuberta J.M."/>
            <person name="Vandepoele K."/>
            <person name="Reski R."/>
            <person name="Cuming A.C."/>
            <person name="Tuskan G.A."/>
            <person name="Maumus F."/>
            <person name="Salse J."/>
            <person name="Schmutz J."/>
            <person name="Rensing S.A."/>
        </authorList>
    </citation>
    <scope>NUCLEOTIDE SEQUENCE [LARGE SCALE GENOMIC DNA]</scope>
    <source>
        <strain evidence="3 4">cv. Gransden 2004</strain>
    </source>
</reference>
<dbReference type="GeneID" id="112291850"/>
<organism evidence="2">
    <name type="scientific">Physcomitrium patens</name>
    <name type="common">Spreading-leaved earth moss</name>
    <name type="synonym">Physcomitrella patens</name>
    <dbReference type="NCBI Taxonomy" id="3218"/>
    <lineage>
        <taxon>Eukaryota</taxon>
        <taxon>Viridiplantae</taxon>
        <taxon>Streptophyta</taxon>
        <taxon>Embryophyta</taxon>
        <taxon>Bryophyta</taxon>
        <taxon>Bryophytina</taxon>
        <taxon>Bryopsida</taxon>
        <taxon>Funariidae</taxon>
        <taxon>Funariales</taxon>
        <taxon>Funariaceae</taxon>
        <taxon>Physcomitrium</taxon>
    </lineage>
</organism>
<dbReference type="AlphaFoldDB" id="A0A2K1JJ26"/>
<dbReference type="Proteomes" id="UP000006727">
    <property type="component" value="Chromosome 14"/>
</dbReference>
<sequence length="390" mass="44709">MGNIGSTTTWVVGGPVGLGLAAYMYDTQIRDRMRNGSSRVALPELPEEVVDRIQAYLPVSSYFRSRTVSKRWYASLCAPSFSEIRMQVHPREAWLFILSYRRCRNWSHAYDSVFNKWHKVPLNFLPPDFMYPTAASGGLLCIRAYVDGDQVLSVCNPLSKWWRTLPPWQEDRIDPVLGICVDPATRNYKIIAVGSYESGALTEVYDSRTNRWTVTGSLPRKMSFARTAFCSGFFYCMTSGPPDALLAYTIDLGEWRVVPVARPAFLWYGDLVEHFGRLLLIGAVRIDQTFEGVRIWELQESTAKWVEVETMPERLFKEFYRKGRMFYSFQCVGSGNLLYLHVKKTPRILVCDLSRTPPNWRWLPTSPACADWSEVSIWGFCIDSRLCASI</sequence>
<evidence type="ECO:0000313" key="3">
    <source>
        <dbReference type="EnsemblPlants" id="PAC:32962994.CDS.1"/>
    </source>
</evidence>
<feature type="domain" description="F-box" evidence="1">
    <location>
        <begin position="39"/>
        <end position="76"/>
    </location>
</feature>
<dbReference type="PROSITE" id="PS50181">
    <property type="entry name" value="FBOX"/>
    <property type="match status" value="1"/>
</dbReference>
<dbReference type="InterPro" id="IPR005174">
    <property type="entry name" value="KIB1-4_b-propeller"/>
</dbReference>
<dbReference type="Gramene" id="Pp3c14_23730V3.1">
    <property type="protein sequence ID" value="PAC:32962994.CDS.1"/>
    <property type="gene ID" value="Pp3c14_23730"/>
</dbReference>
<reference evidence="3" key="3">
    <citation type="submission" date="2020-12" db="UniProtKB">
        <authorList>
            <consortium name="EnsemblPlants"/>
        </authorList>
    </citation>
    <scope>IDENTIFICATION</scope>
</reference>
<dbReference type="InterPro" id="IPR050796">
    <property type="entry name" value="SCF_F-box_component"/>
</dbReference>
<protein>
    <recommendedName>
        <fullName evidence="1">F-box domain-containing protein</fullName>
    </recommendedName>
</protein>
<dbReference type="RefSeq" id="XP_024395532.2">
    <property type="nucleotide sequence ID" value="XM_024539764.2"/>
</dbReference>
<dbReference type="Gramene" id="Pp3c14_23730V3.2">
    <property type="protein sequence ID" value="PAC:32962995.CDS.1"/>
    <property type="gene ID" value="Pp3c14_23730"/>
</dbReference>
<dbReference type="EnsemblPlants" id="Pp3c14_23730V3.2">
    <property type="protein sequence ID" value="PAC:32962995.CDS.1"/>
    <property type="gene ID" value="Pp3c14_23730"/>
</dbReference>
<dbReference type="PANTHER" id="PTHR31672:SF2">
    <property type="entry name" value="F-BOX DOMAIN-CONTAINING PROTEIN"/>
    <property type="match status" value="1"/>
</dbReference>
<dbReference type="InterPro" id="IPR015915">
    <property type="entry name" value="Kelch-typ_b-propeller"/>
</dbReference>
<dbReference type="EMBL" id="ABEU02000014">
    <property type="protein sequence ID" value="PNR41551.1"/>
    <property type="molecule type" value="Genomic_DNA"/>
</dbReference>
<dbReference type="SUPFAM" id="SSF81383">
    <property type="entry name" value="F-box domain"/>
    <property type="match status" value="1"/>
</dbReference>
<dbReference type="PaxDb" id="3218-PP1S69_62V6.1"/>
<name>A0A2K1JJ26_PHYPA</name>
<dbReference type="EnsemblPlants" id="Pp3c14_23730V3.1">
    <property type="protein sequence ID" value="PAC:32962994.CDS.1"/>
    <property type="gene ID" value="Pp3c14_23730"/>
</dbReference>
<dbReference type="InterPro" id="IPR001810">
    <property type="entry name" value="F-box_dom"/>
</dbReference>
<reference evidence="2 4" key="1">
    <citation type="journal article" date="2008" name="Science">
        <title>The Physcomitrella genome reveals evolutionary insights into the conquest of land by plants.</title>
        <authorList>
            <person name="Rensing S."/>
            <person name="Lang D."/>
            <person name="Zimmer A."/>
            <person name="Terry A."/>
            <person name="Salamov A."/>
            <person name="Shapiro H."/>
            <person name="Nishiyama T."/>
            <person name="Perroud P.-F."/>
            <person name="Lindquist E."/>
            <person name="Kamisugi Y."/>
            <person name="Tanahashi T."/>
            <person name="Sakakibara K."/>
            <person name="Fujita T."/>
            <person name="Oishi K."/>
            <person name="Shin-I T."/>
            <person name="Kuroki Y."/>
            <person name="Toyoda A."/>
            <person name="Suzuki Y."/>
            <person name="Hashimoto A."/>
            <person name="Yamaguchi K."/>
            <person name="Sugano A."/>
            <person name="Kohara Y."/>
            <person name="Fujiyama A."/>
            <person name="Anterola A."/>
            <person name="Aoki S."/>
            <person name="Ashton N."/>
            <person name="Barbazuk W.B."/>
            <person name="Barker E."/>
            <person name="Bennetzen J."/>
            <person name="Bezanilla M."/>
            <person name="Blankenship R."/>
            <person name="Cho S.H."/>
            <person name="Dutcher S."/>
            <person name="Estelle M."/>
            <person name="Fawcett J.A."/>
            <person name="Gundlach H."/>
            <person name="Hanada K."/>
            <person name="Heyl A."/>
            <person name="Hicks K.A."/>
            <person name="Hugh J."/>
            <person name="Lohr M."/>
            <person name="Mayer K."/>
            <person name="Melkozernov A."/>
            <person name="Murata T."/>
            <person name="Nelson D."/>
            <person name="Pils B."/>
            <person name="Prigge M."/>
            <person name="Reiss B."/>
            <person name="Renner T."/>
            <person name="Rombauts S."/>
            <person name="Rushton P."/>
            <person name="Sanderfoot A."/>
            <person name="Schween G."/>
            <person name="Shiu S.-H."/>
            <person name="Stueber K."/>
            <person name="Theodoulou F.L."/>
            <person name="Tu H."/>
            <person name="Van de Peer Y."/>
            <person name="Verrier P.J."/>
            <person name="Waters E."/>
            <person name="Wood A."/>
            <person name="Yang L."/>
            <person name="Cove D."/>
            <person name="Cuming A."/>
            <person name="Hasebe M."/>
            <person name="Lucas S."/>
            <person name="Mishler D.B."/>
            <person name="Reski R."/>
            <person name="Grigoriev I."/>
            <person name="Quatrano R.S."/>
            <person name="Boore J.L."/>
        </authorList>
    </citation>
    <scope>NUCLEOTIDE SEQUENCE [LARGE SCALE GENOMIC DNA]</scope>
    <source>
        <strain evidence="3 4">cv. Gransden 2004</strain>
    </source>
</reference>
<dbReference type="SUPFAM" id="SSF117281">
    <property type="entry name" value="Kelch motif"/>
    <property type="match status" value="1"/>
</dbReference>
<dbReference type="Pfam" id="PF00646">
    <property type="entry name" value="F-box"/>
    <property type="match status" value="1"/>
</dbReference>
<accession>A0A2K1JJ26</accession>
<evidence type="ECO:0000313" key="4">
    <source>
        <dbReference type="Proteomes" id="UP000006727"/>
    </source>
</evidence>
<evidence type="ECO:0000313" key="2">
    <source>
        <dbReference type="EMBL" id="PNR41551.1"/>
    </source>
</evidence>
<dbReference type="InterPro" id="IPR036047">
    <property type="entry name" value="F-box-like_dom_sf"/>
</dbReference>
<proteinExistence type="predicted"/>
<gene>
    <name evidence="3" type="primary">LOC112291850</name>
    <name evidence="2" type="ORF">PHYPA_018954</name>
</gene>